<proteinExistence type="inferred from homology"/>
<dbReference type="PANTHER" id="PTHR35024:SF4">
    <property type="entry name" value="POLYMER-FORMING CYTOSKELETAL PROTEIN"/>
    <property type="match status" value="1"/>
</dbReference>
<comment type="caution">
    <text evidence="2">The sequence shown here is derived from an EMBL/GenBank/DDBJ whole genome shotgun (WGS) entry which is preliminary data.</text>
</comment>
<evidence type="ECO:0000313" key="2">
    <source>
        <dbReference type="EMBL" id="NEX63371.1"/>
    </source>
</evidence>
<reference evidence="2 3" key="1">
    <citation type="submission" date="2020-02" db="EMBL/GenBank/DDBJ databases">
        <authorList>
            <person name="Kim M.K."/>
        </authorList>
    </citation>
    <scope>NUCLEOTIDE SEQUENCE [LARGE SCALE GENOMIC DNA]</scope>
    <source>
        <strain evidence="2 3">17J57-3</strain>
    </source>
</reference>
<evidence type="ECO:0008006" key="4">
    <source>
        <dbReference type="Google" id="ProtNLM"/>
    </source>
</evidence>
<protein>
    <recommendedName>
        <fullName evidence="4">Polymer-forming cytoskeletal protein</fullName>
    </recommendedName>
</protein>
<dbReference type="InterPro" id="IPR007607">
    <property type="entry name" value="BacA/B"/>
</dbReference>
<comment type="similarity">
    <text evidence="1">Belongs to the bactofilin family.</text>
</comment>
<dbReference type="EMBL" id="JAAIVB010000069">
    <property type="protein sequence ID" value="NEX63371.1"/>
    <property type="molecule type" value="Genomic_DNA"/>
</dbReference>
<evidence type="ECO:0000256" key="1">
    <source>
        <dbReference type="ARBA" id="ARBA00044755"/>
    </source>
</evidence>
<dbReference type="PANTHER" id="PTHR35024">
    <property type="entry name" value="HYPOTHETICAL CYTOSOLIC PROTEIN"/>
    <property type="match status" value="1"/>
</dbReference>
<accession>A0A6B3SRU9</accession>
<gene>
    <name evidence="2" type="ORF">G3574_20025</name>
</gene>
<evidence type="ECO:0000313" key="3">
    <source>
        <dbReference type="Proteomes" id="UP000482155"/>
    </source>
</evidence>
<dbReference type="AlphaFoldDB" id="A0A6B3SRU9"/>
<organism evidence="2 3">
    <name type="scientific">Noviherbaspirillum galbum</name>
    <dbReference type="NCBI Taxonomy" id="2709383"/>
    <lineage>
        <taxon>Bacteria</taxon>
        <taxon>Pseudomonadati</taxon>
        <taxon>Pseudomonadota</taxon>
        <taxon>Betaproteobacteria</taxon>
        <taxon>Burkholderiales</taxon>
        <taxon>Oxalobacteraceae</taxon>
        <taxon>Noviherbaspirillum</taxon>
    </lineage>
</organism>
<keyword evidence="3" id="KW-1185">Reference proteome</keyword>
<dbReference type="Proteomes" id="UP000482155">
    <property type="component" value="Unassembled WGS sequence"/>
</dbReference>
<dbReference type="RefSeq" id="WP_163967193.1">
    <property type="nucleotide sequence ID" value="NZ_JAAIVB010000069.1"/>
</dbReference>
<sequence>MARASLTSIIGSFFRRNRTSNVDLQSLNEDVALLAQEQTAPAVEAGALAQTEAITESAATPALTSEPTPVPEPVVEATAPQALVKPALTKAPKQSVVAEEKRMTAFNPVLLKVGKITNQLSPGTTLFGNLVLSEGGIRIRCHVEGTVVQSSDSLVIVDQEAVIHGSVTAQYLLVLGTVNGDLTADRIVLGASAKVNGDIKYSRTFGAVAGSQIDGRISKVVAQPTATPVAPTEAEPSKIFAFPTLDRVEEPIAQYGGFLK</sequence>
<dbReference type="Pfam" id="PF04519">
    <property type="entry name" value="Bactofilin"/>
    <property type="match status" value="1"/>
</dbReference>
<name>A0A6B3SRU9_9BURK</name>